<proteinExistence type="predicted"/>
<reference evidence="1 2" key="1">
    <citation type="journal article" date="2022" name="New Phytol.">
        <title>Ecological generalism drives hyperdiversity of secondary metabolite gene clusters in xylarialean endophytes.</title>
        <authorList>
            <person name="Franco M.E.E."/>
            <person name="Wisecaver J.H."/>
            <person name="Arnold A.E."/>
            <person name="Ju Y.M."/>
            <person name="Slot J.C."/>
            <person name="Ahrendt S."/>
            <person name="Moore L.P."/>
            <person name="Eastman K.E."/>
            <person name="Scott K."/>
            <person name="Konkel Z."/>
            <person name="Mondo S.J."/>
            <person name="Kuo A."/>
            <person name="Hayes R.D."/>
            <person name="Haridas S."/>
            <person name="Andreopoulos B."/>
            <person name="Riley R."/>
            <person name="LaButti K."/>
            <person name="Pangilinan J."/>
            <person name="Lipzen A."/>
            <person name="Amirebrahimi M."/>
            <person name="Yan J."/>
            <person name="Adam C."/>
            <person name="Keymanesh K."/>
            <person name="Ng V."/>
            <person name="Louie K."/>
            <person name="Northen T."/>
            <person name="Drula E."/>
            <person name="Henrissat B."/>
            <person name="Hsieh H.M."/>
            <person name="Youens-Clark K."/>
            <person name="Lutzoni F."/>
            <person name="Miadlikowska J."/>
            <person name="Eastwood D.C."/>
            <person name="Hamelin R.C."/>
            <person name="Grigoriev I.V."/>
            <person name="U'Ren J.M."/>
        </authorList>
    </citation>
    <scope>NUCLEOTIDE SEQUENCE [LARGE SCALE GENOMIC DNA]</scope>
    <source>
        <strain evidence="1 2">ER1909</strain>
    </source>
</reference>
<organism evidence="1 2">
    <name type="scientific">Hypoxylon rubiginosum</name>
    <dbReference type="NCBI Taxonomy" id="110542"/>
    <lineage>
        <taxon>Eukaryota</taxon>
        <taxon>Fungi</taxon>
        <taxon>Dikarya</taxon>
        <taxon>Ascomycota</taxon>
        <taxon>Pezizomycotina</taxon>
        <taxon>Sordariomycetes</taxon>
        <taxon>Xylariomycetidae</taxon>
        <taxon>Xylariales</taxon>
        <taxon>Hypoxylaceae</taxon>
        <taxon>Hypoxylon</taxon>
    </lineage>
</organism>
<evidence type="ECO:0000313" key="1">
    <source>
        <dbReference type="EMBL" id="KAI6088880.1"/>
    </source>
</evidence>
<comment type="caution">
    <text evidence="1">The sequence shown here is derived from an EMBL/GenBank/DDBJ whole genome shotgun (WGS) entry which is preliminary data.</text>
</comment>
<evidence type="ECO:0000313" key="2">
    <source>
        <dbReference type="Proteomes" id="UP001497680"/>
    </source>
</evidence>
<name>A0ACC0D8N1_9PEZI</name>
<dbReference type="EMBL" id="MU394298">
    <property type="protein sequence ID" value="KAI6088880.1"/>
    <property type="molecule type" value="Genomic_DNA"/>
</dbReference>
<protein>
    <submittedName>
        <fullName evidence="1">Uncharacterized protein</fullName>
    </submittedName>
</protein>
<dbReference type="Proteomes" id="UP001497680">
    <property type="component" value="Unassembled WGS sequence"/>
</dbReference>
<keyword evidence="2" id="KW-1185">Reference proteome</keyword>
<gene>
    <name evidence="1" type="ORF">F4821DRAFT_276501</name>
</gene>
<accession>A0ACC0D8N1</accession>
<sequence length="214" mass="22924">MQFSYITLFQILPVFLGLTSATPVAESSGLAARGGERISDIINNNAIEWKGDGDTQTATYPARRDLDNSPMSKRGFVGIGPIFGEQSKAECINDGKKMTTDALLAQARKACPTLASLTKQGQAINAAWTFVNQKNVLDAGKYVSVAFGVKKLGDEANPIQFTEALCELVFSRALDGAPCGKDQDSHGAKIQVGNMYELQIDPSSNPNNEKTSDS</sequence>